<dbReference type="Proteomes" id="UP000735302">
    <property type="component" value="Unassembled WGS sequence"/>
</dbReference>
<evidence type="ECO:0000313" key="2">
    <source>
        <dbReference type="EMBL" id="GFO29955.1"/>
    </source>
</evidence>
<gene>
    <name evidence="2" type="ORF">PoB_005646000</name>
</gene>
<proteinExistence type="predicted"/>
<dbReference type="EMBL" id="BLXT01006199">
    <property type="protein sequence ID" value="GFO29955.1"/>
    <property type="molecule type" value="Genomic_DNA"/>
</dbReference>
<name>A0AAV4CES4_9GAST</name>
<accession>A0AAV4CES4</accession>
<protein>
    <submittedName>
        <fullName evidence="2">Uncharacterized protein</fullName>
    </submittedName>
</protein>
<evidence type="ECO:0000313" key="3">
    <source>
        <dbReference type="Proteomes" id="UP000735302"/>
    </source>
</evidence>
<sequence>MNRYCFVLVFEYSQQDDLTVSGPTSGQGVGDMQISGRNHYPGLVQLISDTNVLIKIMNSTRSQQSSKQRWQEGNRWIGHNLRKGLNRHKIILRRMRWKPHRGRDGKNGQGLKGPSRDGTGETNEVSGGKLVFH</sequence>
<comment type="caution">
    <text evidence="2">The sequence shown here is derived from an EMBL/GenBank/DDBJ whole genome shotgun (WGS) entry which is preliminary data.</text>
</comment>
<reference evidence="2 3" key="1">
    <citation type="journal article" date="2021" name="Elife">
        <title>Chloroplast acquisition without the gene transfer in kleptoplastic sea slugs, Plakobranchus ocellatus.</title>
        <authorList>
            <person name="Maeda T."/>
            <person name="Takahashi S."/>
            <person name="Yoshida T."/>
            <person name="Shimamura S."/>
            <person name="Takaki Y."/>
            <person name="Nagai Y."/>
            <person name="Toyoda A."/>
            <person name="Suzuki Y."/>
            <person name="Arimoto A."/>
            <person name="Ishii H."/>
            <person name="Satoh N."/>
            <person name="Nishiyama T."/>
            <person name="Hasebe M."/>
            <person name="Maruyama T."/>
            <person name="Minagawa J."/>
            <person name="Obokata J."/>
            <person name="Shigenobu S."/>
        </authorList>
    </citation>
    <scope>NUCLEOTIDE SEQUENCE [LARGE SCALE GENOMIC DNA]</scope>
</reference>
<organism evidence="2 3">
    <name type="scientific">Plakobranchus ocellatus</name>
    <dbReference type="NCBI Taxonomy" id="259542"/>
    <lineage>
        <taxon>Eukaryota</taxon>
        <taxon>Metazoa</taxon>
        <taxon>Spiralia</taxon>
        <taxon>Lophotrochozoa</taxon>
        <taxon>Mollusca</taxon>
        <taxon>Gastropoda</taxon>
        <taxon>Heterobranchia</taxon>
        <taxon>Euthyneura</taxon>
        <taxon>Panpulmonata</taxon>
        <taxon>Sacoglossa</taxon>
        <taxon>Placobranchoidea</taxon>
        <taxon>Plakobranchidae</taxon>
        <taxon>Plakobranchus</taxon>
    </lineage>
</organism>
<keyword evidence="3" id="KW-1185">Reference proteome</keyword>
<feature type="region of interest" description="Disordered" evidence="1">
    <location>
        <begin position="95"/>
        <end position="133"/>
    </location>
</feature>
<dbReference type="AlphaFoldDB" id="A0AAV4CES4"/>
<evidence type="ECO:0000256" key="1">
    <source>
        <dbReference type="SAM" id="MobiDB-lite"/>
    </source>
</evidence>